<protein>
    <submittedName>
        <fullName evidence="2">Uncharacterized protein</fullName>
    </submittedName>
</protein>
<feature type="transmembrane region" description="Helical" evidence="1">
    <location>
        <begin position="7"/>
        <end position="24"/>
    </location>
</feature>
<reference evidence="2" key="2">
    <citation type="journal article" date="2015" name="Fish Shellfish Immunol.">
        <title>Early steps in the European eel (Anguilla anguilla)-Vibrio vulnificus interaction in the gills: Role of the RtxA13 toxin.</title>
        <authorList>
            <person name="Callol A."/>
            <person name="Pajuelo D."/>
            <person name="Ebbesson L."/>
            <person name="Teles M."/>
            <person name="MacKenzie S."/>
            <person name="Amaro C."/>
        </authorList>
    </citation>
    <scope>NUCLEOTIDE SEQUENCE</scope>
</reference>
<keyword evidence="1" id="KW-0472">Membrane</keyword>
<reference evidence="2" key="1">
    <citation type="submission" date="2014-11" db="EMBL/GenBank/DDBJ databases">
        <authorList>
            <person name="Amaro Gonzalez C."/>
        </authorList>
    </citation>
    <scope>NUCLEOTIDE SEQUENCE</scope>
</reference>
<dbReference type="EMBL" id="GBXM01083472">
    <property type="protein sequence ID" value="JAH25105.1"/>
    <property type="molecule type" value="Transcribed_RNA"/>
</dbReference>
<dbReference type="AlphaFoldDB" id="A0A0E9R9D8"/>
<keyword evidence="1" id="KW-1133">Transmembrane helix</keyword>
<sequence>MSAEDHVLCFLFFVFVLLLIYFVVEHILNVMYYNVNV</sequence>
<proteinExistence type="predicted"/>
<evidence type="ECO:0000313" key="2">
    <source>
        <dbReference type="EMBL" id="JAH25105.1"/>
    </source>
</evidence>
<evidence type="ECO:0000256" key="1">
    <source>
        <dbReference type="SAM" id="Phobius"/>
    </source>
</evidence>
<organism evidence="2">
    <name type="scientific">Anguilla anguilla</name>
    <name type="common">European freshwater eel</name>
    <name type="synonym">Muraena anguilla</name>
    <dbReference type="NCBI Taxonomy" id="7936"/>
    <lineage>
        <taxon>Eukaryota</taxon>
        <taxon>Metazoa</taxon>
        <taxon>Chordata</taxon>
        <taxon>Craniata</taxon>
        <taxon>Vertebrata</taxon>
        <taxon>Euteleostomi</taxon>
        <taxon>Actinopterygii</taxon>
        <taxon>Neopterygii</taxon>
        <taxon>Teleostei</taxon>
        <taxon>Anguilliformes</taxon>
        <taxon>Anguillidae</taxon>
        <taxon>Anguilla</taxon>
    </lineage>
</organism>
<name>A0A0E9R9D8_ANGAN</name>
<accession>A0A0E9R9D8</accession>
<keyword evidence="1" id="KW-0812">Transmembrane</keyword>